<dbReference type="Gene3D" id="2.40.400.10">
    <property type="entry name" value="Acetoacetate decarboxylase-like"/>
    <property type="match status" value="1"/>
</dbReference>
<proteinExistence type="predicted"/>
<dbReference type="RefSeq" id="WP_033429320.1">
    <property type="nucleotide sequence ID" value="NZ_CP034550.1"/>
</dbReference>
<dbReference type="Proteomes" id="UP000325787">
    <property type="component" value="Chromosome"/>
</dbReference>
<dbReference type="EMBL" id="CP034550">
    <property type="protein sequence ID" value="QFZ21265.1"/>
    <property type="molecule type" value="Genomic_DNA"/>
</dbReference>
<reference evidence="2" key="1">
    <citation type="journal article" date="2021" name="Curr. Microbiol.">
        <title>Complete genome of nocamycin-producing strain Saccharothrix syringae NRRL B-16468 reveals the biosynthetic potential for secondary metabolites.</title>
        <authorList>
            <person name="Mo X."/>
            <person name="Yang S."/>
        </authorList>
    </citation>
    <scope>NUCLEOTIDE SEQUENCE [LARGE SCALE GENOMIC DNA]</scope>
    <source>
        <strain evidence="2">ATCC 51364 / DSM 43886 / JCM 6844 / KCTC 9398 / NBRC 14523 / NRRL B-16468 / INA 2240</strain>
    </source>
</reference>
<dbReference type="InterPro" id="IPR010451">
    <property type="entry name" value="Acetoacetate_decarboxylase"/>
</dbReference>
<dbReference type="AlphaFoldDB" id="A0A5Q0H5T9"/>
<dbReference type="InterPro" id="IPR031022">
    <property type="entry name" value="Endura_MppR"/>
</dbReference>
<dbReference type="KEGG" id="ssyi:EKG83_31220"/>
<dbReference type="InterPro" id="IPR023375">
    <property type="entry name" value="ADC_dom_sf"/>
</dbReference>
<dbReference type="GO" id="GO:0016829">
    <property type="term" value="F:lyase activity"/>
    <property type="evidence" value="ECO:0007669"/>
    <property type="project" value="InterPro"/>
</dbReference>
<evidence type="ECO:0000313" key="2">
    <source>
        <dbReference type="Proteomes" id="UP000325787"/>
    </source>
</evidence>
<accession>A0A5Q0H5T9</accession>
<name>A0A5Q0H5T9_SACSY</name>
<sequence>MRPTTAAGPHGYSLPLSPSGTASMLTPPPWHFSGNVVMVDYRVDPAEAGRFLPPELTPGPDPGAAAAVFAEWQWCSASGAELPDPGRTQFTEFLVLLACTHRDRPMARCCYAWVDSAVPLVRGWVQGMPKQFGEIHQTRPAAVGRAGPRLAGGGRFHGTVSVHGRRVAEAAVTLEGRVDEPPALHAVPLVHSRVFPDWVAGVSHPAQLVTSEVTDVEFSDIWAGRADLRFLGADDDFGLLAPVEVGRGYVFSYAETLCGGTLL</sequence>
<organism evidence="1 2">
    <name type="scientific">Saccharothrix syringae</name>
    <name type="common">Nocardiopsis syringae</name>
    <dbReference type="NCBI Taxonomy" id="103733"/>
    <lineage>
        <taxon>Bacteria</taxon>
        <taxon>Bacillati</taxon>
        <taxon>Actinomycetota</taxon>
        <taxon>Actinomycetes</taxon>
        <taxon>Pseudonocardiales</taxon>
        <taxon>Pseudonocardiaceae</taxon>
        <taxon>Saccharothrix</taxon>
    </lineage>
</organism>
<dbReference type="OrthoDB" id="1950454at2"/>
<keyword evidence="2" id="KW-1185">Reference proteome</keyword>
<protein>
    <submittedName>
        <fullName evidence="1">Enduracididine biosynthesis enzyme MppR</fullName>
    </submittedName>
</protein>
<dbReference type="NCBIfam" id="TIGR04460">
    <property type="entry name" value="endura_MppR"/>
    <property type="match status" value="1"/>
</dbReference>
<dbReference type="Pfam" id="PF06314">
    <property type="entry name" value="ADC"/>
    <property type="match status" value="1"/>
</dbReference>
<gene>
    <name evidence="1" type="primary">mppR</name>
    <name evidence="1" type="ORF">EKG83_31220</name>
</gene>
<dbReference type="SUPFAM" id="SSF160104">
    <property type="entry name" value="Acetoacetate decarboxylase-like"/>
    <property type="match status" value="1"/>
</dbReference>
<evidence type="ECO:0000313" key="1">
    <source>
        <dbReference type="EMBL" id="QFZ21265.1"/>
    </source>
</evidence>